<dbReference type="Proteomes" id="UP001163105">
    <property type="component" value="Unassembled WGS sequence"/>
</dbReference>
<feature type="region of interest" description="Disordered" evidence="1">
    <location>
        <begin position="298"/>
        <end position="345"/>
    </location>
</feature>
<reference evidence="3" key="1">
    <citation type="submission" date="2023-01" db="EMBL/GenBank/DDBJ databases">
        <title>The growth and conidiation of Purpureocillium lavendulum are regulated by nitrogen source and histone H3K14 acetylation.</title>
        <authorList>
            <person name="Tang P."/>
            <person name="Han J."/>
            <person name="Zhang C."/>
            <person name="Tang P."/>
            <person name="Qi F."/>
            <person name="Zhang K."/>
            <person name="Liang L."/>
        </authorList>
    </citation>
    <scope>NUCLEOTIDE SEQUENCE</scope>
    <source>
        <strain evidence="3">YMF1.00683</strain>
    </source>
</reference>
<keyword evidence="2" id="KW-1133">Transmembrane helix</keyword>
<dbReference type="AlphaFoldDB" id="A0AB34FSC4"/>
<keyword evidence="2" id="KW-0472">Membrane</keyword>
<keyword evidence="2 3" id="KW-0812">Transmembrane</keyword>
<feature type="compositionally biased region" description="Low complexity" evidence="1">
    <location>
        <begin position="221"/>
        <end position="230"/>
    </location>
</feature>
<name>A0AB34FSC4_9HYPO</name>
<feature type="region of interest" description="Disordered" evidence="1">
    <location>
        <begin position="221"/>
        <end position="242"/>
    </location>
</feature>
<keyword evidence="4" id="KW-1185">Reference proteome</keyword>
<feature type="compositionally biased region" description="Basic and acidic residues" evidence="1">
    <location>
        <begin position="31"/>
        <end position="44"/>
    </location>
</feature>
<organism evidence="3 4">
    <name type="scientific">Purpureocillium lavendulum</name>
    <dbReference type="NCBI Taxonomy" id="1247861"/>
    <lineage>
        <taxon>Eukaryota</taxon>
        <taxon>Fungi</taxon>
        <taxon>Dikarya</taxon>
        <taxon>Ascomycota</taxon>
        <taxon>Pezizomycotina</taxon>
        <taxon>Sordariomycetes</taxon>
        <taxon>Hypocreomycetidae</taxon>
        <taxon>Hypocreales</taxon>
        <taxon>Ophiocordycipitaceae</taxon>
        <taxon>Purpureocillium</taxon>
    </lineage>
</organism>
<feature type="compositionally biased region" description="Pro residues" evidence="1">
    <location>
        <begin position="305"/>
        <end position="315"/>
    </location>
</feature>
<accession>A0AB34FSC4</accession>
<comment type="caution">
    <text evidence="3">The sequence shown here is derived from an EMBL/GenBank/DDBJ whole genome shotgun (WGS) entry which is preliminary data.</text>
</comment>
<sequence length="345" mass="36224">MEQADQMIEDSAVVAEQTDGKDSHPIQGLARRRDPSRSTNHDFQDPSMDALIWRSWEHSDQHLRLVDHALGAGGIFNDEINESTPTPMDITIILLTLASTAWSATTLCYWPDGQVAIGQFPCNAGGHSTCCGTGYACLSNNMCMAVTDAALIKGPLAAGYDVMGGQQVMHKCDNNDTLFYCESSVKPDCEHTKQVIVYSTTPTPQTTITASVQSLTATGTVTAAPGGVTPKTSNTPAGDASGNDSAKIGIGVGVTLGCLGLFAGLAALFIVKRRKGRGSGGKPGHYIPPQELPADAIPAAAMSASPPPPSPPPSFWPNDCKTPFTPSSIASPELLSPNRLELPGY</sequence>
<feature type="region of interest" description="Disordered" evidence="1">
    <location>
        <begin position="1"/>
        <end position="44"/>
    </location>
</feature>
<evidence type="ECO:0000313" key="4">
    <source>
        <dbReference type="Proteomes" id="UP001163105"/>
    </source>
</evidence>
<evidence type="ECO:0000313" key="3">
    <source>
        <dbReference type="EMBL" id="KAJ6441998.1"/>
    </source>
</evidence>
<dbReference type="EMBL" id="JAQHRD010000004">
    <property type="protein sequence ID" value="KAJ6441998.1"/>
    <property type="molecule type" value="Genomic_DNA"/>
</dbReference>
<proteinExistence type="predicted"/>
<protein>
    <submittedName>
        <fullName evidence="3">Transmembrane alpha-helix domain-containing protein</fullName>
    </submittedName>
</protein>
<feature type="transmembrane region" description="Helical" evidence="2">
    <location>
        <begin position="248"/>
        <end position="271"/>
    </location>
</feature>
<gene>
    <name evidence="3" type="ORF">O9K51_05549</name>
</gene>
<evidence type="ECO:0000256" key="2">
    <source>
        <dbReference type="SAM" id="Phobius"/>
    </source>
</evidence>
<evidence type="ECO:0000256" key="1">
    <source>
        <dbReference type="SAM" id="MobiDB-lite"/>
    </source>
</evidence>